<dbReference type="Proteomes" id="UP000664601">
    <property type="component" value="Unassembled WGS sequence"/>
</dbReference>
<feature type="domain" description="Cyclophilin-like" evidence="2">
    <location>
        <begin position="77"/>
        <end position="185"/>
    </location>
</feature>
<feature type="chain" id="PRO_5047408035" description="Cyclophilin-like domain-containing protein" evidence="1">
    <location>
        <begin position="23"/>
        <end position="188"/>
    </location>
</feature>
<dbReference type="RefSeq" id="WP_207674403.1">
    <property type="nucleotide sequence ID" value="NZ_JAFREM010000023.1"/>
</dbReference>
<proteinExistence type="predicted"/>
<dbReference type="PROSITE" id="PS51257">
    <property type="entry name" value="PROKAR_LIPOPROTEIN"/>
    <property type="match status" value="1"/>
</dbReference>
<accession>A0ABS3LCQ5</accession>
<protein>
    <recommendedName>
        <fullName evidence="2">Cyclophilin-like domain-containing protein</fullName>
    </recommendedName>
</protein>
<dbReference type="EMBL" id="JAFREM010000023">
    <property type="protein sequence ID" value="MBO1307417.1"/>
    <property type="molecule type" value="Genomic_DNA"/>
</dbReference>
<sequence length="188" mass="20620">MKKLRILFCLMILIILSGCSSSVDLIDQESDQQSEESSTVQTTAVSQISTTTSSTITENITSQTSESEEITMNHLVITVGNQRFQGTINEGETAEAFRAMLPLTVDMDELNGNEKYYYFPGNLPTNSQRVGAIKNGDLMLYGSNCLVLFYKSFPTSYTYSPIGAVDNPNGLAQALGRRGVEVTFELAE</sequence>
<comment type="caution">
    <text evidence="3">The sequence shown here is derived from an EMBL/GenBank/DDBJ whole genome shotgun (WGS) entry which is preliminary data.</text>
</comment>
<dbReference type="Gene3D" id="2.40.100.20">
    <property type="match status" value="1"/>
</dbReference>
<dbReference type="SUPFAM" id="SSF50891">
    <property type="entry name" value="Cyclophilin-like"/>
    <property type="match status" value="1"/>
</dbReference>
<name>A0ABS3LCQ5_9ENTE</name>
<evidence type="ECO:0000313" key="3">
    <source>
        <dbReference type="EMBL" id="MBO1307417.1"/>
    </source>
</evidence>
<keyword evidence="4" id="KW-1185">Reference proteome</keyword>
<gene>
    <name evidence="3" type="ORF">JZO70_14665</name>
</gene>
<feature type="signal peptide" evidence="1">
    <location>
        <begin position="1"/>
        <end position="22"/>
    </location>
</feature>
<reference evidence="3 4" key="1">
    <citation type="submission" date="2021-03" db="EMBL/GenBank/DDBJ databases">
        <title>Enterococcal diversity collection.</title>
        <authorList>
            <person name="Gilmore M.S."/>
            <person name="Schwartzman J."/>
            <person name="Van Tyne D."/>
            <person name="Martin M."/>
            <person name="Earl A.M."/>
            <person name="Manson A.L."/>
            <person name="Straub T."/>
            <person name="Salamzade R."/>
            <person name="Saavedra J."/>
            <person name="Lebreton F."/>
            <person name="Prichula J."/>
            <person name="Schaufler K."/>
            <person name="Gaca A."/>
            <person name="Sgardioli B."/>
            <person name="Wagenaar J."/>
            <person name="Strong T."/>
        </authorList>
    </citation>
    <scope>NUCLEOTIDE SEQUENCE [LARGE SCALE GENOMIC DNA]</scope>
    <source>
        <strain evidence="3 4">669A</strain>
    </source>
</reference>
<evidence type="ECO:0000256" key="1">
    <source>
        <dbReference type="SAM" id="SignalP"/>
    </source>
</evidence>
<evidence type="ECO:0000313" key="4">
    <source>
        <dbReference type="Proteomes" id="UP000664601"/>
    </source>
</evidence>
<dbReference type="InterPro" id="IPR041183">
    <property type="entry name" value="Cyclophilin-like"/>
</dbReference>
<evidence type="ECO:0000259" key="2">
    <source>
        <dbReference type="Pfam" id="PF18050"/>
    </source>
</evidence>
<keyword evidence="1" id="KW-0732">Signal</keyword>
<dbReference type="InterPro" id="IPR029000">
    <property type="entry name" value="Cyclophilin-like_dom_sf"/>
</dbReference>
<dbReference type="Pfam" id="PF18050">
    <property type="entry name" value="Cyclophil_like2"/>
    <property type="match status" value="1"/>
</dbReference>
<organism evidence="3 4">
    <name type="scientific">Candidatus Enterococcus moelleringii</name>
    <dbReference type="NCBI Taxonomy" id="2815325"/>
    <lineage>
        <taxon>Bacteria</taxon>
        <taxon>Bacillati</taxon>
        <taxon>Bacillota</taxon>
        <taxon>Bacilli</taxon>
        <taxon>Lactobacillales</taxon>
        <taxon>Enterococcaceae</taxon>
        <taxon>Enterococcus</taxon>
    </lineage>
</organism>